<evidence type="ECO:0000313" key="2">
    <source>
        <dbReference type="EMBL" id="SFT14996.1"/>
    </source>
</evidence>
<dbReference type="AlphaFoldDB" id="A0A1I6VMR2"/>
<feature type="signal peptide" evidence="1">
    <location>
        <begin position="1"/>
        <end position="23"/>
    </location>
</feature>
<keyword evidence="1" id="KW-0732">Signal</keyword>
<dbReference type="SUPFAM" id="SSF46626">
    <property type="entry name" value="Cytochrome c"/>
    <property type="match status" value="1"/>
</dbReference>
<accession>A0A1I6VMR2</accession>
<protein>
    <recommendedName>
        <fullName evidence="4">Cytochrome c domain-containing protein</fullName>
    </recommendedName>
</protein>
<dbReference type="InterPro" id="IPR036909">
    <property type="entry name" value="Cyt_c-like_dom_sf"/>
</dbReference>
<evidence type="ECO:0000256" key="1">
    <source>
        <dbReference type="SAM" id="SignalP"/>
    </source>
</evidence>
<evidence type="ECO:0008006" key="4">
    <source>
        <dbReference type="Google" id="ProtNLM"/>
    </source>
</evidence>
<keyword evidence="3" id="KW-1185">Reference proteome</keyword>
<organism evidence="2 3">
    <name type="scientific">Alloyangia pacifica</name>
    <dbReference type="NCBI Taxonomy" id="311180"/>
    <lineage>
        <taxon>Bacteria</taxon>
        <taxon>Pseudomonadati</taxon>
        <taxon>Pseudomonadota</taxon>
        <taxon>Alphaproteobacteria</taxon>
        <taxon>Rhodobacterales</taxon>
        <taxon>Roseobacteraceae</taxon>
        <taxon>Alloyangia</taxon>
    </lineage>
</organism>
<name>A0A1I6VMR2_9RHOB</name>
<dbReference type="GO" id="GO:0020037">
    <property type="term" value="F:heme binding"/>
    <property type="evidence" value="ECO:0007669"/>
    <property type="project" value="InterPro"/>
</dbReference>
<evidence type="ECO:0000313" key="3">
    <source>
        <dbReference type="Proteomes" id="UP000199392"/>
    </source>
</evidence>
<dbReference type="Proteomes" id="UP000199392">
    <property type="component" value="Unassembled WGS sequence"/>
</dbReference>
<feature type="chain" id="PRO_5011636550" description="Cytochrome c domain-containing protein" evidence="1">
    <location>
        <begin position="24"/>
        <end position="96"/>
    </location>
</feature>
<dbReference type="GO" id="GO:0009055">
    <property type="term" value="F:electron transfer activity"/>
    <property type="evidence" value="ECO:0007669"/>
    <property type="project" value="InterPro"/>
</dbReference>
<dbReference type="EMBL" id="FOZW01000012">
    <property type="protein sequence ID" value="SFT14996.1"/>
    <property type="molecule type" value="Genomic_DNA"/>
</dbReference>
<gene>
    <name evidence="2" type="ORF">SAMN04488050_11228</name>
</gene>
<proteinExistence type="predicted"/>
<dbReference type="OrthoDB" id="7376456at2"/>
<sequence length="96" mass="10062">MPSISPRRFGLIPMLTAATVSLAAPGVAAETVSGSAVWSAQCAKCHRDPARIAASLPAASDDAGKARLDAFLTKHHATDPKLRAALVEWLVSQTRQ</sequence>
<reference evidence="3" key="1">
    <citation type="submission" date="2016-10" db="EMBL/GenBank/DDBJ databases">
        <authorList>
            <person name="Varghese N."/>
            <person name="Submissions S."/>
        </authorList>
    </citation>
    <scope>NUCLEOTIDE SEQUENCE [LARGE SCALE GENOMIC DNA]</scope>
    <source>
        <strain evidence="3">DSM 26894</strain>
    </source>
</reference>
<dbReference type="RefSeq" id="WP_092428456.1">
    <property type="nucleotide sequence ID" value="NZ_FNCL01000012.1"/>
</dbReference>